<accession>A0AAV2PMY7</accession>
<evidence type="ECO:0000256" key="1">
    <source>
        <dbReference type="SAM" id="MobiDB-lite"/>
    </source>
</evidence>
<sequence length="139" mass="15768">MAVITTKKASVFSIHSLKKAIKKLFKKTRPNKEKVIEEETVYKVDFETEVDDNLVNEALEARLIQMIEASPAALNLDLHLNLKGTLLVTPDAEVEFGTFWTNEDSEMSWDMCKEFFKPATPRRTPKIQTPAASPKITKT</sequence>
<comment type="caution">
    <text evidence="2">The sequence shown here is derived from an EMBL/GenBank/DDBJ whole genome shotgun (WGS) entry which is preliminary data.</text>
</comment>
<organism evidence="2 3">
    <name type="scientific">Meganyctiphanes norvegica</name>
    <name type="common">Northern krill</name>
    <name type="synonym">Thysanopoda norvegica</name>
    <dbReference type="NCBI Taxonomy" id="48144"/>
    <lineage>
        <taxon>Eukaryota</taxon>
        <taxon>Metazoa</taxon>
        <taxon>Ecdysozoa</taxon>
        <taxon>Arthropoda</taxon>
        <taxon>Crustacea</taxon>
        <taxon>Multicrustacea</taxon>
        <taxon>Malacostraca</taxon>
        <taxon>Eumalacostraca</taxon>
        <taxon>Eucarida</taxon>
        <taxon>Euphausiacea</taxon>
        <taxon>Euphausiidae</taxon>
        <taxon>Meganyctiphanes</taxon>
    </lineage>
</organism>
<dbReference type="AlphaFoldDB" id="A0AAV2PMY7"/>
<gene>
    <name evidence="2" type="ORF">MNOR_LOCUS1713</name>
</gene>
<keyword evidence="3" id="KW-1185">Reference proteome</keyword>
<protein>
    <submittedName>
        <fullName evidence="2">Uncharacterized protein</fullName>
    </submittedName>
</protein>
<dbReference type="Proteomes" id="UP001497623">
    <property type="component" value="Unassembled WGS sequence"/>
</dbReference>
<evidence type="ECO:0000313" key="3">
    <source>
        <dbReference type="Proteomes" id="UP001497623"/>
    </source>
</evidence>
<proteinExistence type="predicted"/>
<reference evidence="2 3" key="1">
    <citation type="submission" date="2024-05" db="EMBL/GenBank/DDBJ databases">
        <authorList>
            <person name="Wallberg A."/>
        </authorList>
    </citation>
    <scope>NUCLEOTIDE SEQUENCE [LARGE SCALE GENOMIC DNA]</scope>
</reference>
<feature type="region of interest" description="Disordered" evidence="1">
    <location>
        <begin position="120"/>
        <end position="139"/>
    </location>
</feature>
<dbReference type="EMBL" id="CAXKWB010000478">
    <property type="protein sequence ID" value="CAL4060963.1"/>
    <property type="molecule type" value="Genomic_DNA"/>
</dbReference>
<name>A0AAV2PMY7_MEGNR</name>
<evidence type="ECO:0000313" key="2">
    <source>
        <dbReference type="EMBL" id="CAL4060963.1"/>
    </source>
</evidence>